<reference evidence="1 2" key="1">
    <citation type="submission" date="2007-04" db="EMBL/GenBank/DDBJ databases">
        <authorList>
            <person name="Fulton L."/>
            <person name="Clifton S."/>
            <person name="Fulton B."/>
            <person name="Xu J."/>
            <person name="Minx P."/>
            <person name="Pepin K.H."/>
            <person name="Johnson M."/>
            <person name="Thiruvilangam P."/>
            <person name="Bhonagiri V."/>
            <person name="Nash W.E."/>
            <person name="Mardis E.R."/>
            <person name="Wilson R.K."/>
        </authorList>
    </citation>
    <scope>NUCLEOTIDE SEQUENCE [LARGE SCALE GENOMIC DNA]</scope>
    <source>
        <strain evidence="1 2">ATCC 29799</strain>
    </source>
</reference>
<gene>
    <name evidence="1" type="ORF">BACCAP_03638</name>
</gene>
<dbReference type="EMBL" id="AAXG02000032">
    <property type="protein sequence ID" value="EDM98836.1"/>
    <property type="molecule type" value="Genomic_DNA"/>
</dbReference>
<accession>A6NZI7</accession>
<dbReference type="RefSeq" id="WP_006574142.1">
    <property type="nucleotide sequence ID" value="NZ_AAXG02000032.1"/>
</dbReference>
<evidence type="ECO:0000313" key="2">
    <source>
        <dbReference type="Proteomes" id="UP000003639"/>
    </source>
</evidence>
<dbReference type="Proteomes" id="UP000003639">
    <property type="component" value="Unassembled WGS sequence"/>
</dbReference>
<dbReference type="AlphaFoldDB" id="A6NZI7"/>
<organism evidence="1 2">
    <name type="scientific">Pseudoflavonifractor capillosus ATCC 29799</name>
    <dbReference type="NCBI Taxonomy" id="411467"/>
    <lineage>
        <taxon>Bacteria</taxon>
        <taxon>Bacillati</taxon>
        <taxon>Bacillota</taxon>
        <taxon>Clostridia</taxon>
        <taxon>Eubacteriales</taxon>
        <taxon>Oscillospiraceae</taxon>
        <taxon>Pseudoflavonifractor</taxon>
    </lineage>
</organism>
<protein>
    <submittedName>
        <fullName evidence="1">Uncharacterized protein</fullName>
    </submittedName>
</protein>
<reference evidence="1 2" key="2">
    <citation type="submission" date="2007-06" db="EMBL/GenBank/DDBJ databases">
        <title>Draft genome sequence of Pseudoflavonifractor capillosus ATCC 29799.</title>
        <authorList>
            <person name="Sudarsanam P."/>
            <person name="Ley R."/>
            <person name="Guruge J."/>
            <person name="Turnbaugh P.J."/>
            <person name="Mahowald M."/>
            <person name="Liep D."/>
            <person name="Gordon J."/>
        </authorList>
    </citation>
    <scope>NUCLEOTIDE SEQUENCE [LARGE SCALE GENOMIC DNA]</scope>
    <source>
        <strain evidence="1 2">ATCC 29799</strain>
    </source>
</reference>
<keyword evidence="2" id="KW-1185">Reference proteome</keyword>
<comment type="caution">
    <text evidence="1">The sequence shown here is derived from an EMBL/GenBank/DDBJ whole genome shotgun (WGS) entry which is preliminary data.</text>
</comment>
<dbReference type="eggNOG" id="ENOG502ZWNC">
    <property type="taxonomic scope" value="Bacteria"/>
</dbReference>
<evidence type="ECO:0000313" key="1">
    <source>
        <dbReference type="EMBL" id="EDM98836.1"/>
    </source>
</evidence>
<dbReference type="OrthoDB" id="2042075at2"/>
<proteinExistence type="predicted"/>
<name>A6NZI7_9FIRM</name>
<sequence length="262" mass="31473">MDVTYVNPGFQAMIDSIMLFQTDEEAAYWSDSLFYFFPTIKKENFEALDFQGKKEFLSREMKKIYCEQEVLLNQKVAFYNSHWSRCRPQIEEALSEAFDLDVHPLFNDLRAEICLNPICPRFLQERYFQIFYLNSERGAIGLSIHEVIHFLWFYVWNQVFKDSYDEYERPSLKWILSEMVVESIMRDDRLSSINPYFPRENGGCVYGYFQDMRLKQKMALDVIDEYYKCGNIREFMRKSYAYCKENEAEIRAHIKKSEETFG</sequence>